<evidence type="ECO:0000256" key="1">
    <source>
        <dbReference type="ARBA" id="ARBA00001936"/>
    </source>
</evidence>
<dbReference type="PANTHER" id="PTHR12992">
    <property type="entry name" value="NUDIX HYDROLASE"/>
    <property type="match status" value="1"/>
</dbReference>
<gene>
    <name evidence="9" type="ORF">ACFSNB_01295</name>
</gene>
<comment type="cofactor">
    <cofactor evidence="2">
        <name>Mg(2+)</name>
        <dbReference type="ChEBI" id="CHEBI:18420"/>
    </cofactor>
</comment>
<evidence type="ECO:0000256" key="7">
    <source>
        <dbReference type="SAM" id="MobiDB-lite"/>
    </source>
</evidence>
<evidence type="ECO:0000256" key="6">
    <source>
        <dbReference type="ARBA" id="ARBA00023211"/>
    </source>
</evidence>
<evidence type="ECO:0000256" key="4">
    <source>
        <dbReference type="ARBA" id="ARBA00022801"/>
    </source>
</evidence>
<dbReference type="InterPro" id="IPR045121">
    <property type="entry name" value="CoAse"/>
</dbReference>
<accession>A0ABW5C6B7</accession>
<dbReference type="InterPro" id="IPR000086">
    <property type="entry name" value="NUDIX_hydrolase_dom"/>
</dbReference>
<evidence type="ECO:0000256" key="2">
    <source>
        <dbReference type="ARBA" id="ARBA00001946"/>
    </source>
</evidence>
<feature type="domain" description="Nudix hydrolase" evidence="8">
    <location>
        <begin position="32"/>
        <end position="171"/>
    </location>
</feature>
<dbReference type="Proteomes" id="UP001597296">
    <property type="component" value="Unassembled WGS sequence"/>
</dbReference>
<dbReference type="NCBIfam" id="NF007980">
    <property type="entry name" value="PRK10707.1"/>
    <property type="match status" value="1"/>
</dbReference>
<proteinExistence type="predicted"/>
<dbReference type="CDD" id="cd03426">
    <property type="entry name" value="NUDIX_CoAse_Nudt7"/>
    <property type="match status" value="1"/>
</dbReference>
<feature type="region of interest" description="Disordered" evidence="7">
    <location>
        <begin position="1"/>
        <end position="26"/>
    </location>
</feature>
<dbReference type="PANTHER" id="PTHR12992:SF11">
    <property type="entry name" value="MITOCHONDRIAL COENZYME A DIPHOSPHATASE NUDT8"/>
    <property type="match status" value="1"/>
</dbReference>
<dbReference type="EMBL" id="JBHUIY010000002">
    <property type="protein sequence ID" value="MFD2232432.1"/>
    <property type="molecule type" value="Genomic_DNA"/>
</dbReference>
<dbReference type="SUPFAM" id="SSF55811">
    <property type="entry name" value="Nudix"/>
    <property type="match status" value="1"/>
</dbReference>
<dbReference type="Gene3D" id="3.90.79.10">
    <property type="entry name" value="Nucleoside Triphosphate Pyrophosphohydrolase"/>
    <property type="match status" value="1"/>
</dbReference>
<evidence type="ECO:0000259" key="8">
    <source>
        <dbReference type="PROSITE" id="PS51462"/>
    </source>
</evidence>
<keyword evidence="5" id="KW-0460">Magnesium</keyword>
<comment type="caution">
    <text evidence="9">The sequence shown here is derived from an EMBL/GenBank/DDBJ whole genome shotgun (WGS) entry which is preliminary data.</text>
</comment>
<sequence>MSVETIARRLAARPPGGLRRTSPSDDDDLAAMVPAAVLLPLIDHPGAMTVLLTRRTAHLAHHPGQISFPGGRLEPEDDGDAVTCALRETCEEVGLPPGRVRVLGRLDPLATGTGFLIQPVVGLVRPPVAFTPDPFEVADLIELPLAFALDPANHQGLTVEREGRLWSGWRLAWGDAVIWGATAAMLVNLSEVLLDGPA</sequence>
<keyword evidence="4" id="KW-0378">Hydrolase</keyword>
<keyword evidence="3" id="KW-0479">Metal-binding</keyword>
<keyword evidence="6" id="KW-0464">Manganese</keyword>
<dbReference type="InterPro" id="IPR015797">
    <property type="entry name" value="NUDIX_hydrolase-like_dom_sf"/>
</dbReference>
<comment type="cofactor">
    <cofactor evidence="1">
        <name>Mn(2+)</name>
        <dbReference type="ChEBI" id="CHEBI:29035"/>
    </cofactor>
</comment>
<reference evidence="10" key="1">
    <citation type="journal article" date="2019" name="Int. J. Syst. Evol. Microbiol.">
        <title>The Global Catalogue of Microorganisms (GCM) 10K type strain sequencing project: providing services to taxonomists for standard genome sequencing and annotation.</title>
        <authorList>
            <consortium name="The Broad Institute Genomics Platform"/>
            <consortium name="The Broad Institute Genome Sequencing Center for Infectious Disease"/>
            <person name="Wu L."/>
            <person name="Ma J."/>
        </authorList>
    </citation>
    <scope>NUCLEOTIDE SEQUENCE [LARGE SCALE GENOMIC DNA]</scope>
    <source>
        <strain evidence="10">KCTC 15012</strain>
    </source>
</reference>
<evidence type="ECO:0000313" key="9">
    <source>
        <dbReference type="EMBL" id="MFD2232432.1"/>
    </source>
</evidence>
<dbReference type="PROSITE" id="PS51462">
    <property type="entry name" value="NUDIX"/>
    <property type="match status" value="1"/>
</dbReference>
<evidence type="ECO:0000256" key="5">
    <source>
        <dbReference type="ARBA" id="ARBA00022842"/>
    </source>
</evidence>
<dbReference type="Pfam" id="PF00293">
    <property type="entry name" value="NUDIX"/>
    <property type="match status" value="1"/>
</dbReference>
<evidence type="ECO:0000313" key="10">
    <source>
        <dbReference type="Proteomes" id="UP001597296"/>
    </source>
</evidence>
<name>A0ABW5C6B7_9PROT</name>
<organism evidence="9 10">
    <name type="scientific">Phaeospirillum tilakii</name>
    <dbReference type="NCBI Taxonomy" id="741673"/>
    <lineage>
        <taxon>Bacteria</taxon>
        <taxon>Pseudomonadati</taxon>
        <taxon>Pseudomonadota</taxon>
        <taxon>Alphaproteobacteria</taxon>
        <taxon>Rhodospirillales</taxon>
        <taxon>Rhodospirillaceae</taxon>
        <taxon>Phaeospirillum</taxon>
    </lineage>
</organism>
<dbReference type="RefSeq" id="WP_377313731.1">
    <property type="nucleotide sequence ID" value="NZ_JBHUIY010000002.1"/>
</dbReference>
<protein>
    <submittedName>
        <fullName evidence="9">CoA pyrophosphatase</fullName>
    </submittedName>
</protein>
<keyword evidence="10" id="KW-1185">Reference proteome</keyword>
<evidence type="ECO:0000256" key="3">
    <source>
        <dbReference type="ARBA" id="ARBA00022723"/>
    </source>
</evidence>